<sequence length="159" mass="17909">MRSHPNPSLISPSPHSLHPLELTSHVGTIQTRLPPLVPLHTHIRHPTTADHPTTRPLHSSSRPPAVAACALTAMSLSPRSRPAVLQQSDHCTPPHHVPIRRDHHQRDCLFQRPSQTMPHKRRRFSPSAFLSSAFTGPCRFCWQHKDTRQLSFNSGKINN</sequence>
<keyword evidence="3" id="KW-1185">Reference proteome</keyword>
<proteinExistence type="predicted"/>
<evidence type="ECO:0000313" key="3">
    <source>
        <dbReference type="Proteomes" id="UP001281761"/>
    </source>
</evidence>
<dbReference type="Proteomes" id="UP001281761">
    <property type="component" value="Unassembled WGS sequence"/>
</dbReference>
<accession>A0ABQ9XC61</accession>
<feature type="region of interest" description="Disordered" evidence="1">
    <location>
        <begin position="42"/>
        <end position="62"/>
    </location>
</feature>
<evidence type="ECO:0000313" key="2">
    <source>
        <dbReference type="EMBL" id="KAK2950093.1"/>
    </source>
</evidence>
<comment type="caution">
    <text evidence="2">The sequence shown here is derived from an EMBL/GenBank/DDBJ whole genome shotgun (WGS) entry which is preliminary data.</text>
</comment>
<protein>
    <submittedName>
        <fullName evidence="2">Uncharacterized protein</fullName>
    </submittedName>
</protein>
<gene>
    <name evidence="2" type="ORF">BLNAU_15015</name>
</gene>
<dbReference type="EMBL" id="JARBJD010000143">
    <property type="protein sequence ID" value="KAK2950093.1"/>
    <property type="molecule type" value="Genomic_DNA"/>
</dbReference>
<reference evidence="2 3" key="1">
    <citation type="journal article" date="2022" name="bioRxiv">
        <title>Genomics of Preaxostyla Flagellates Illuminates Evolutionary Transitions and the Path Towards Mitochondrial Loss.</title>
        <authorList>
            <person name="Novak L.V.F."/>
            <person name="Treitli S.C."/>
            <person name="Pyrih J."/>
            <person name="Halakuc P."/>
            <person name="Pipaliya S.V."/>
            <person name="Vacek V."/>
            <person name="Brzon O."/>
            <person name="Soukal P."/>
            <person name="Eme L."/>
            <person name="Dacks J.B."/>
            <person name="Karnkowska A."/>
            <person name="Elias M."/>
            <person name="Hampl V."/>
        </authorList>
    </citation>
    <scope>NUCLEOTIDE SEQUENCE [LARGE SCALE GENOMIC DNA]</scope>
    <source>
        <strain evidence="2">NAU3</strain>
        <tissue evidence="2">Gut</tissue>
    </source>
</reference>
<organism evidence="2 3">
    <name type="scientific">Blattamonas nauphoetae</name>
    <dbReference type="NCBI Taxonomy" id="2049346"/>
    <lineage>
        <taxon>Eukaryota</taxon>
        <taxon>Metamonada</taxon>
        <taxon>Preaxostyla</taxon>
        <taxon>Oxymonadida</taxon>
        <taxon>Blattamonas</taxon>
    </lineage>
</organism>
<evidence type="ECO:0000256" key="1">
    <source>
        <dbReference type="SAM" id="MobiDB-lite"/>
    </source>
</evidence>
<name>A0ABQ9XC61_9EUKA</name>